<dbReference type="OrthoDB" id="10029320at2759"/>
<evidence type="ECO:0000313" key="9">
    <source>
        <dbReference type="EMBL" id="ROW04254.1"/>
    </source>
</evidence>
<dbReference type="Gene3D" id="1.10.630.10">
    <property type="entry name" value="Cytochrome P450"/>
    <property type="match status" value="1"/>
</dbReference>
<keyword evidence="3 8" id="KW-0349">Heme</keyword>
<keyword evidence="10" id="KW-1185">Reference proteome</keyword>
<evidence type="ECO:0000256" key="5">
    <source>
        <dbReference type="ARBA" id="ARBA00023002"/>
    </source>
</evidence>
<dbReference type="Proteomes" id="UP000284375">
    <property type="component" value="Unassembled WGS sequence"/>
</dbReference>
<dbReference type="PANTHER" id="PTHR24305:SF107">
    <property type="entry name" value="P450, PUTATIVE (EUROFUNG)-RELATED"/>
    <property type="match status" value="1"/>
</dbReference>
<dbReference type="STRING" id="252740.A0A423WLH6"/>
<dbReference type="InterPro" id="IPR050121">
    <property type="entry name" value="Cytochrome_P450_monoxygenase"/>
</dbReference>
<dbReference type="InterPro" id="IPR001128">
    <property type="entry name" value="Cyt_P450"/>
</dbReference>
<evidence type="ECO:0000256" key="7">
    <source>
        <dbReference type="ARBA" id="ARBA00023033"/>
    </source>
</evidence>
<keyword evidence="7" id="KW-0503">Monooxygenase</keyword>
<name>A0A423WLH6_CYTCH</name>
<dbReference type="PRINTS" id="PR00385">
    <property type="entry name" value="P450"/>
</dbReference>
<feature type="binding site" description="axial binding residue" evidence="8">
    <location>
        <position position="381"/>
    </location>
    <ligand>
        <name>heme</name>
        <dbReference type="ChEBI" id="CHEBI:30413"/>
    </ligand>
    <ligandPart>
        <name>Fe</name>
        <dbReference type="ChEBI" id="CHEBI:18248"/>
    </ligandPart>
</feature>
<evidence type="ECO:0000256" key="3">
    <source>
        <dbReference type="ARBA" id="ARBA00022617"/>
    </source>
</evidence>
<dbReference type="EMBL" id="LJZO01000002">
    <property type="protein sequence ID" value="ROW04254.1"/>
    <property type="molecule type" value="Genomic_DNA"/>
</dbReference>
<sequence length="448" mass="51206">MLVVFHPDLMAQFTQDTSLPKHPLLHDEFMPLDGCNDLVCQNGQAWKTWRSIFNPGFSSKNLMALVPAFLEEIQVFRDWLEVIAEADKVVQLEQKAMRTTADIIGRAALGERLSCHEGDNIFFESLKDSIGWLITDKTPPSILKSMHPLRRYKLWRNNRNMQNYLKPIIERGLLDSAENKRAASDPQTIMSLAIQSYVNEVQSVSDKPKTVGIDPRFMDMAISQLKIFMLAGHDTTASTLCFAYHLLNKYPKTLEAIRAEHDEVLGKDPTAAKDSIIANPQLLNRLPYTSAVIKETLRMFPPIGTIRQSPDDFFLTHPDTGLRYPTKGMMIFGCSIAEQRSEQFWPRPHEFVPDRWLAKEGEPLYVRKNAFRSFELGPRSCIGQELALLELRAILVLTIREFDVQSVWHEDDPEWFGDKAYQANMSSEVTAHLKRYMPARVSKRVVGP</sequence>
<proteinExistence type="predicted"/>
<comment type="caution">
    <text evidence="9">The sequence shown here is derived from an EMBL/GenBank/DDBJ whole genome shotgun (WGS) entry which is preliminary data.</text>
</comment>
<evidence type="ECO:0000256" key="1">
    <source>
        <dbReference type="ARBA" id="ARBA00001971"/>
    </source>
</evidence>
<dbReference type="SUPFAM" id="SSF48264">
    <property type="entry name" value="Cytochrome P450"/>
    <property type="match status" value="1"/>
</dbReference>
<dbReference type="InterPro" id="IPR036396">
    <property type="entry name" value="Cyt_P450_sf"/>
</dbReference>
<dbReference type="PANTHER" id="PTHR24305">
    <property type="entry name" value="CYTOCHROME P450"/>
    <property type="match status" value="1"/>
</dbReference>
<protein>
    <submittedName>
        <fullName evidence="9">Uncharacterized protein</fullName>
    </submittedName>
</protein>
<accession>A0A423WLH6</accession>
<keyword evidence="4 8" id="KW-0479">Metal-binding</keyword>
<evidence type="ECO:0000256" key="8">
    <source>
        <dbReference type="PIRSR" id="PIRSR602401-1"/>
    </source>
</evidence>
<keyword evidence="5" id="KW-0560">Oxidoreductase</keyword>
<dbReference type="AlphaFoldDB" id="A0A423WLH6"/>
<dbReference type="Pfam" id="PF00067">
    <property type="entry name" value="p450"/>
    <property type="match status" value="1"/>
</dbReference>
<evidence type="ECO:0000313" key="10">
    <source>
        <dbReference type="Proteomes" id="UP000284375"/>
    </source>
</evidence>
<evidence type="ECO:0000256" key="4">
    <source>
        <dbReference type="ARBA" id="ARBA00022723"/>
    </source>
</evidence>
<dbReference type="CDD" id="cd11051">
    <property type="entry name" value="CYP59-like"/>
    <property type="match status" value="1"/>
</dbReference>
<evidence type="ECO:0000256" key="2">
    <source>
        <dbReference type="ARBA" id="ARBA00005179"/>
    </source>
</evidence>
<dbReference type="GO" id="GO:0016705">
    <property type="term" value="F:oxidoreductase activity, acting on paired donors, with incorporation or reduction of molecular oxygen"/>
    <property type="evidence" value="ECO:0007669"/>
    <property type="project" value="InterPro"/>
</dbReference>
<evidence type="ECO:0000256" key="6">
    <source>
        <dbReference type="ARBA" id="ARBA00023004"/>
    </source>
</evidence>
<gene>
    <name evidence="9" type="ORF">VSDG_00873</name>
</gene>
<comment type="cofactor">
    <cofactor evidence="1 8">
        <name>heme</name>
        <dbReference type="ChEBI" id="CHEBI:30413"/>
    </cofactor>
</comment>
<dbReference type="GO" id="GO:0005506">
    <property type="term" value="F:iron ion binding"/>
    <property type="evidence" value="ECO:0007669"/>
    <property type="project" value="InterPro"/>
</dbReference>
<dbReference type="GO" id="GO:0020037">
    <property type="term" value="F:heme binding"/>
    <property type="evidence" value="ECO:0007669"/>
    <property type="project" value="InterPro"/>
</dbReference>
<organism evidence="9 10">
    <name type="scientific">Cytospora chrysosperma</name>
    <name type="common">Cytospora canker fungus</name>
    <name type="synonym">Sphaeria chrysosperma</name>
    <dbReference type="NCBI Taxonomy" id="252740"/>
    <lineage>
        <taxon>Eukaryota</taxon>
        <taxon>Fungi</taxon>
        <taxon>Dikarya</taxon>
        <taxon>Ascomycota</taxon>
        <taxon>Pezizomycotina</taxon>
        <taxon>Sordariomycetes</taxon>
        <taxon>Sordariomycetidae</taxon>
        <taxon>Diaporthales</taxon>
        <taxon>Cytosporaceae</taxon>
        <taxon>Cytospora</taxon>
    </lineage>
</organism>
<reference evidence="9 10" key="1">
    <citation type="submission" date="2015-09" db="EMBL/GenBank/DDBJ databases">
        <title>Host preference determinants of Valsa canker pathogens revealed by comparative genomics.</title>
        <authorList>
            <person name="Yin Z."/>
            <person name="Huang L."/>
        </authorList>
    </citation>
    <scope>NUCLEOTIDE SEQUENCE [LARGE SCALE GENOMIC DNA]</scope>
    <source>
        <strain evidence="9 10">YSFL</strain>
    </source>
</reference>
<comment type="pathway">
    <text evidence="2">Secondary metabolite biosynthesis.</text>
</comment>
<dbReference type="PRINTS" id="PR00463">
    <property type="entry name" value="EP450I"/>
</dbReference>
<dbReference type="InterPro" id="IPR002401">
    <property type="entry name" value="Cyt_P450_E_grp-I"/>
</dbReference>
<dbReference type="GO" id="GO:0004497">
    <property type="term" value="F:monooxygenase activity"/>
    <property type="evidence" value="ECO:0007669"/>
    <property type="project" value="UniProtKB-KW"/>
</dbReference>
<keyword evidence="6 8" id="KW-0408">Iron</keyword>